<keyword evidence="3 10" id="KW-1003">Cell membrane</keyword>
<evidence type="ECO:0000256" key="10">
    <source>
        <dbReference type="RuleBase" id="RU366002"/>
    </source>
</evidence>
<comment type="similarity">
    <text evidence="10">Belongs to the monovalent cation:proton antiporter 1 (CPA1) transporter (TC 2.A.36) family.</text>
</comment>
<feature type="transmembrane region" description="Helical" evidence="10">
    <location>
        <begin position="369"/>
        <end position="393"/>
    </location>
</feature>
<feature type="transmembrane region" description="Helical" evidence="10">
    <location>
        <begin position="183"/>
        <end position="202"/>
    </location>
</feature>
<evidence type="ECO:0000256" key="3">
    <source>
        <dbReference type="ARBA" id="ARBA00022475"/>
    </source>
</evidence>
<feature type="domain" description="Cation/H+ exchanger transmembrane" evidence="11">
    <location>
        <begin position="14"/>
        <end position="394"/>
    </location>
</feature>
<dbReference type="GO" id="GO:0051453">
    <property type="term" value="P:regulation of intracellular pH"/>
    <property type="evidence" value="ECO:0007669"/>
    <property type="project" value="TreeGrafter"/>
</dbReference>
<dbReference type="GO" id="GO:0015385">
    <property type="term" value="F:sodium:proton antiporter activity"/>
    <property type="evidence" value="ECO:0007669"/>
    <property type="project" value="InterPro"/>
</dbReference>
<dbReference type="STRING" id="46177.SAMN05660976_07595"/>
<dbReference type="GO" id="GO:0005886">
    <property type="term" value="C:plasma membrane"/>
    <property type="evidence" value="ECO:0007669"/>
    <property type="project" value="UniProtKB-SubCell"/>
</dbReference>
<feature type="transmembrane region" description="Helical" evidence="10">
    <location>
        <begin position="265"/>
        <end position="286"/>
    </location>
</feature>
<name>A0A1H8GQP3_9ACTN</name>
<reference evidence="12 13" key="1">
    <citation type="submission" date="2016-10" db="EMBL/GenBank/DDBJ databases">
        <authorList>
            <person name="de Groot N.N."/>
        </authorList>
    </citation>
    <scope>NUCLEOTIDE SEQUENCE [LARGE SCALE GENOMIC DNA]</scope>
    <source>
        <strain evidence="12 13">DSM 43357</strain>
    </source>
</reference>
<feature type="transmembrane region" description="Helical" evidence="10">
    <location>
        <begin position="298"/>
        <end position="321"/>
    </location>
</feature>
<dbReference type="Gene3D" id="6.10.140.1330">
    <property type="match status" value="1"/>
</dbReference>
<comment type="caution">
    <text evidence="10">Lacks conserved residue(s) required for the propagation of feature annotation.</text>
</comment>
<feature type="transmembrane region" description="Helical" evidence="10">
    <location>
        <begin position="341"/>
        <end position="362"/>
    </location>
</feature>
<dbReference type="OrthoDB" id="57886at2"/>
<keyword evidence="9 10" id="KW-0739">Sodium transport</keyword>
<keyword evidence="2 10" id="KW-0813">Transport</keyword>
<keyword evidence="13" id="KW-1185">Reference proteome</keyword>
<gene>
    <name evidence="12" type="ORF">SAMN05660976_07595</name>
</gene>
<evidence type="ECO:0000256" key="1">
    <source>
        <dbReference type="ARBA" id="ARBA00004651"/>
    </source>
</evidence>
<dbReference type="RefSeq" id="WP_091105258.1">
    <property type="nucleotide sequence ID" value="NZ_FOBF01000027.1"/>
</dbReference>
<dbReference type="AlphaFoldDB" id="A0A1H8GQP3"/>
<dbReference type="GO" id="GO:0098719">
    <property type="term" value="P:sodium ion import across plasma membrane"/>
    <property type="evidence" value="ECO:0007669"/>
    <property type="project" value="TreeGrafter"/>
</dbReference>
<comment type="subcellular location">
    <subcellularLocation>
        <location evidence="1 10">Cell membrane</location>
        <topology evidence="1 10">Multi-pass membrane protein</topology>
    </subcellularLocation>
</comment>
<feature type="transmembrane region" description="Helical" evidence="10">
    <location>
        <begin position="113"/>
        <end position="132"/>
    </location>
</feature>
<evidence type="ECO:0000256" key="2">
    <source>
        <dbReference type="ARBA" id="ARBA00022448"/>
    </source>
</evidence>
<dbReference type="NCBIfam" id="TIGR00831">
    <property type="entry name" value="a_cpa1"/>
    <property type="match status" value="1"/>
</dbReference>
<dbReference type="Pfam" id="PF00999">
    <property type="entry name" value="Na_H_Exchanger"/>
    <property type="match status" value="1"/>
</dbReference>
<dbReference type="PANTHER" id="PTHR10110:SF86">
    <property type="entry name" value="SODIUM_HYDROGEN EXCHANGER 7"/>
    <property type="match status" value="1"/>
</dbReference>
<evidence type="ECO:0000313" key="13">
    <source>
        <dbReference type="Proteomes" id="UP000198953"/>
    </source>
</evidence>
<dbReference type="PANTHER" id="PTHR10110">
    <property type="entry name" value="SODIUM/HYDROGEN EXCHANGER"/>
    <property type="match status" value="1"/>
</dbReference>
<dbReference type="InterPro" id="IPR006153">
    <property type="entry name" value="Cation/H_exchanger_TM"/>
</dbReference>
<evidence type="ECO:0000256" key="6">
    <source>
        <dbReference type="ARBA" id="ARBA00023053"/>
    </source>
</evidence>
<sequence length="517" mass="55256">MGDQFFILALPLAVALVVSRVLARRLNLPEPILLLPLGVAMSFLPGVHEVRVPPDVVLNFFLPPLVYHAAFLTAPRESRQDAVPITVMAVGLTCATAVAVMSAASLAIPGLGWAAALALGAAVAPTDPVSATSVMQRVGAPRRLVTILEGESLLNDGVALTLWSLALSGLAVELTAAHAGLTLLRVAGGGILYGLALAWLIARVRPLFKDPPSQIVLSLMTPYLAYLSAEHLGVSGVLATIMTGFVFGVRGQGVLQPASRLTGQVFWNVLVHLLESSLFVLLGLQMSSVFHGVRQGPWTWASLAVAALAAITAVVGLRLLWSLLVLPLARGRTPLDLAQRLVVGWAGMRGAITLAIALSLPLSVHQRPLLLFVAACVVVATLCLQAPTLAPLLRTLGLGEARAEMLEEASAREAVLEAALARLDALAADDRIDDRTAQVFRQLFELRLDRVRAVLDDEEPAAATPGAGAGTVRRELVRVQRAKLRDLYRRGEIHAETLRRLDHELDMEERRRVTGRQ</sequence>
<evidence type="ECO:0000256" key="8">
    <source>
        <dbReference type="ARBA" id="ARBA00023136"/>
    </source>
</evidence>
<evidence type="ECO:0000256" key="4">
    <source>
        <dbReference type="ARBA" id="ARBA00022692"/>
    </source>
</evidence>
<comment type="function">
    <text evidence="10">Na(+)/H(+) antiporter that extrudes sodium in exchange for external protons.</text>
</comment>
<keyword evidence="4 10" id="KW-0812">Transmembrane</keyword>
<evidence type="ECO:0000256" key="7">
    <source>
        <dbReference type="ARBA" id="ARBA00023065"/>
    </source>
</evidence>
<dbReference type="GO" id="GO:0015386">
    <property type="term" value="F:potassium:proton antiporter activity"/>
    <property type="evidence" value="ECO:0007669"/>
    <property type="project" value="TreeGrafter"/>
</dbReference>
<dbReference type="Proteomes" id="UP000198953">
    <property type="component" value="Unassembled WGS sequence"/>
</dbReference>
<evidence type="ECO:0000313" key="12">
    <source>
        <dbReference type="EMBL" id="SEN45807.1"/>
    </source>
</evidence>
<protein>
    <submittedName>
        <fullName evidence="12">Monovalent cation:H+ antiporter, CPA1 family</fullName>
    </submittedName>
</protein>
<proteinExistence type="inferred from homology"/>
<evidence type="ECO:0000256" key="5">
    <source>
        <dbReference type="ARBA" id="ARBA00022989"/>
    </source>
</evidence>
<dbReference type="EMBL" id="FOBF01000027">
    <property type="protein sequence ID" value="SEN45807.1"/>
    <property type="molecule type" value="Genomic_DNA"/>
</dbReference>
<keyword evidence="8 10" id="KW-0472">Membrane</keyword>
<evidence type="ECO:0000256" key="9">
    <source>
        <dbReference type="ARBA" id="ARBA00023201"/>
    </source>
</evidence>
<accession>A0A1H8GQP3</accession>
<evidence type="ECO:0000259" key="11">
    <source>
        <dbReference type="Pfam" id="PF00999"/>
    </source>
</evidence>
<keyword evidence="5 10" id="KW-1133">Transmembrane helix</keyword>
<keyword evidence="6 10" id="KW-0915">Sodium</keyword>
<dbReference type="InterPro" id="IPR004705">
    <property type="entry name" value="Cation/H_exchanger_CPA1_bac"/>
</dbReference>
<feature type="transmembrane region" description="Helical" evidence="10">
    <location>
        <begin position="86"/>
        <end position="107"/>
    </location>
</feature>
<organism evidence="12 13">
    <name type="scientific">Nonomuraea pusilla</name>
    <dbReference type="NCBI Taxonomy" id="46177"/>
    <lineage>
        <taxon>Bacteria</taxon>
        <taxon>Bacillati</taxon>
        <taxon>Actinomycetota</taxon>
        <taxon>Actinomycetes</taxon>
        <taxon>Streptosporangiales</taxon>
        <taxon>Streptosporangiaceae</taxon>
        <taxon>Nonomuraea</taxon>
    </lineage>
</organism>
<feature type="transmembrane region" description="Helical" evidence="10">
    <location>
        <begin position="223"/>
        <end position="245"/>
    </location>
</feature>
<dbReference type="InterPro" id="IPR018422">
    <property type="entry name" value="Cation/H_exchanger_CPA1"/>
</dbReference>
<keyword evidence="7 10" id="KW-0406">Ion transport</keyword>
<keyword evidence="10" id="KW-0050">Antiport</keyword>